<name>A0A1N6I944_9BACT</name>
<protein>
    <submittedName>
        <fullName evidence="1">YOP protein translocation protein K (YscK)</fullName>
    </submittedName>
</protein>
<dbReference type="Pfam" id="PF06578">
    <property type="entry name" value="YscK"/>
    <property type="match status" value="1"/>
</dbReference>
<evidence type="ECO:0000313" key="2">
    <source>
        <dbReference type="Proteomes" id="UP000184694"/>
    </source>
</evidence>
<organism evidence="1 2">
    <name type="scientific">Halodesulfovibrio marinisediminis DSM 17456</name>
    <dbReference type="NCBI Taxonomy" id="1121457"/>
    <lineage>
        <taxon>Bacteria</taxon>
        <taxon>Pseudomonadati</taxon>
        <taxon>Thermodesulfobacteriota</taxon>
        <taxon>Desulfovibrionia</taxon>
        <taxon>Desulfovibrionales</taxon>
        <taxon>Desulfovibrionaceae</taxon>
        <taxon>Halodesulfovibrio</taxon>
    </lineage>
</organism>
<dbReference type="STRING" id="1121457.SAMN02745161_2530"/>
<dbReference type="EMBL" id="FSRG01000006">
    <property type="protein sequence ID" value="SIO28485.1"/>
    <property type="molecule type" value="Genomic_DNA"/>
</dbReference>
<accession>A0A1N6I944</accession>
<proteinExistence type="predicted"/>
<reference evidence="2" key="1">
    <citation type="submission" date="2016-11" db="EMBL/GenBank/DDBJ databases">
        <authorList>
            <person name="Varghese N."/>
            <person name="Submissions S."/>
        </authorList>
    </citation>
    <scope>NUCLEOTIDE SEQUENCE [LARGE SCALE GENOMIC DNA]</scope>
    <source>
        <strain evidence="2">DSM 17456</strain>
    </source>
</reference>
<dbReference type="AlphaFoldDB" id="A0A1N6I944"/>
<keyword evidence="2" id="KW-1185">Reference proteome</keyword>
<dbReference type="InterPro" id="IPR009510">
    <property type="entry name" value="T3SS_K"/>
</dbReference>
<dbReference type="RefSeq" id="WP_074217302.1">
    <property type="nucleotide sequence ID" value="NZ_FSRG01000006.1"/>
</dbReference>
<evidence type="ECO:0000313" key="1">
    <source>
        <dbReference type="EMBL" id="SIO28485.1"/>
    </source>
</evidence>
<sequence>MFEGGALSDEIFSRVVRFNRPAVEDIHTDYVSSLSLETWCDADGLFAHAEMSKYLLTVTNDPAPGAFYNSFLIAQQRLALLEGQELVRLSLLVGLTLYSDRVCRVVTQRQVAELTELLGRETLLSTHRELRFLKGKSSELIKKGSALWEVTQMLPPSDDEQYIEVLWDVVRAVGIGVVTFFLRMHTDDVLHRIAIKLPAFWSEGVGNNHDGPQADVAQRFAEMMRYAGRLELSEHQARLCWGMLSRIMKQEMNHIWQNLFA</sequence>
<dbReference type="Proteomes" id="UP000184694">
    <property type="component" value="Unassembled WGS sequence"/>
</dbReference>
<dbReference type="OrthoDB" id="9826468at2"/>
<gene>
    <name evidence="1" type="ORF">SAMN02745161_2530</name>
</gene>